<dbReference type="SUPFAM" id="SSF51126">
    <property type="entry name" value="Pectin lyase-like"/>
    <property type="match status" value="1"/>
</dbReference>
<name>A0AA46CB70_9XANT</name>
<dbReference type="GO" id="GO:0016829">
    <property type="term" value="F:lyase activity"/>
    <property type="evidence" value="ECO:0007669"/>
    <property type="project" value="UniProtKB-KW"/>
</dbReference>
<reference evidence="1 2" key="1">
    <citation type="submission" date="2018-06" db="EMBL/GenBank/DDBJ databases">
        <authorList>
            <person name="Pothier F. J."/>
        </authorList>
    </citation>
    <scope>NUCLEOTIDE SEQUENCE [LARGE SCALE GENOMIC DNA]</scope>
    <source>
        <strain evidence="1 2">CPBF 424</strain>
    </source>
</reference>
<comment type="caution">
    <text evidence="1">The sequence shown here is derived from an EMBL/GenBank/DDBJ whole genome shotgun (WGS) entry which is preliminary data.</text>
</comment>
<dbReference type="AlphaFoldDB" id="A0AA46CB70"/>
<gene>
    <name evidence="1" type="ORF">CPBF424_36430</name>
</gene>
<evidence type="ECO:0000313" key="2">
    <source>
        <dbReference type="Proteomes" id="UP000254168"/>
    </source>
</evidence>
<proteinExistence type="predicted"/>
<dbReference type="EMBL" id="UIHB01000006">
    <property type="protein sequence ID" value="SUZ29796.1"/>
    <property type="molecule type" value="Genomic_DNA"/>
</dbReference>
<evidence type="ECO:0000313" key="1">
    <source>
        <dbReference type="EMBL" id="SUZ29796.1"/>
    </source>
</evidence>
<sequence>MSSCDKIAGDYKGSVYRDQGSLINGKALNCSWNSNIGWKPPYTYSLLAATKVAADVKAKAGAGKL</sequence>
<dbReference type="Gene3D" id="2.160.20.10">
    <property type="entry name" value="Single-stranded right-handed beta-helix, Pectin lyase-like"/>
    <property type="match status" value="1"/>
</dbReference>
<dbReference type="Proteomes" id="UP000254168">
    <property type="component" value="Unassembled WGS sequence"/>
</dbReference>
<keyword evidence="2" id="KW-1185">Reference proteome</keyword>
<dbReference type="InterPro" id="IPR012334">
    <property type="entry name" value="Pectin_lyas_fold"/>
</dbReference>
<organism evidence="1 2">
    <name type="scientific">Xanthomonas euroxanthea</name>
    <dbReference type="NCBI Taxonomy" id="2259622"/>
    <lineage>
        <taxon>Bacteria</taxon>
        <taxon>Pseudomonadati</taxon>
        <taxon>Pseudomonadota</taxon>
        <taxon>Gammaproteobacteria</taxon>
        <taxon>Lysobacterales</taxon>
        <taxon>Lysobacteraceae</taxon>
        <taxon>Xanthomonas</taxon>
    </lineage>
</organism>
<accession>A0AA46CB70</accession>
<keyword evidence="1" id="KW-0456">Lyase</keyword>
<protein>
    <submittedName>
        <fullName evidence="1">Pectate lyase</fullName>
    </submittedName>
</protein>
<dbReference type="InterPro" id="IPR011050">
    <property type="entry name" value="Pectin_lyase_fold/virulence"/>
</dbReference>